<gene>
    <name evidence="1" type="ORF">LEP1GSC060_3447</name>
</gene>
<dbReference type="OrthoDB" id="9874212at2"/>
<reference evidence="1" key="1">
    <citation type="submission" date="2013-03" db="EMBL/GenBank/DDBJ databases">
        <authorList>
            <person name="Harkins D.M."/>
            <person name="Durkin A.S."/>
            <person name="Brinkac L.M."/>
            <person name="Haft D.H."/>
            <person name="Selengut J.D."/>
            <person name="Sanka R."/>
            <person name="DePew J."/>
            <person name="Purushe J."/>
            <person name="Hartskeerl R.A."/>
            <person name="Ahmed A."/>
            <person name="van der Linden H."/>
            <person name="Goris M.G.A."/>
            <person name="Vinetz J.M."/>
            <person name="Sutton G.G."/>
            <person name="Nierman W.C."/>
            <person name="Fouts D.E."/>
        </authorList>
    </citation>
    <scope>NUCLEOTIDE SEQUENCE [LARGE SCALE GENOMIC DNA]</scope>
    <source>
        <strain evidence="1">ICFT</strain>
    </source>
</reference>
<comment type="caution">
    <text evidence="1">The sequence shown here is derived from an EMBL/GenBank/DDBJ whole genome shotgun (WGS) entry which is preliminary data.</text>
</comment>
<dbReference type="AlphaFoldDB" id="N1WIL9"/>
<organism evidence="1 2">
    <name type="scientific">Leptospira weilii serovar Ranarum str. ICFT</name>
    <dbReference type="NCBI Taxonomy" id="1218598"/>
    <lineage>
        <taxon>Bacteria</taxon>
        <taxon>Pseudomonadati</taxon>
        <taxon>Spirochaetota</taxon>
        <taxon>Spirochaetia</taxon>
        <taxon>Leptospirales</taxon>
        <taxon>Leptospiraceae</taxon>
        <taxon>Leptospira</taxon>
    </lineage>
</organism>
<protein>
    <submittedName>
        <fullName evidence="1">Uncharacterized protein</fullName>
    </submittedName>
</protein>
<sequence length="204" mass="25035">MNSIQSHFPPYKILRLIMLFRGRLMDRVEKAENRNLTSKQPATWSSCLIKNKSRIRNRILKKDNLLPNDGWQNLITDQRAKFKRLYNDDYAWRVLEYETLERLNNWIFPQETGYLWKAAISRQTKKFRMRSEVLQIQTRGSRYRFIEVQRAKRKKLILNKLKIETYWSLCFEGQKMKLDRYFNQGWIDRISDQKRKLWRMILSH</sequence>
<dbReference type="Proteomes" id="UP000012313">
    <property type="component" value="Unassembled WGS sequence"/>
</dbReference>
<evidence type="ECO:0000313" key="1">
    <source>
        <dbReference type="EMBL" id="EMY76944.1"/>
    </source>
</evidence>
<dbReference type="EMBL" id="AOHC02000041">
    <property type="protein sequence ID" value="EMY76944.1"/>
    <property type="molecule type" value="Genomic_DNA"/>
</dbReference>
<evidence type="ECO:0000313" key="2">
    <source>
        <dbReference type="Proteomes" id="UP000012313"/>
    </source>
</evidence>
<proteinExistence type="predicted"/>
<name>N1WIL9_9LEPT</name>
<accession>N1WIL9</accession>
<keyword evidence="2" id="KW-1185">Reference proteome</keyword>